<dbReference type="VEuPathDB" id="FungiDB:ASPSYDRAFT_46128"/>
<dbReference type="RefSeq" id="XP_040701933.1">
    <property type="nucleotide sequence ID" value="XM_040847162.1"/>
</dbReference>
<sequence>MALPFQQPPPAQPRWPLAIRNETIATAEPETIITVRNSPEPWHPLDYTVAHENGATLFTVNGHPWGLAQRRIFHDASGLPLFELRSRWYDSSTLELKLPGGAATSETLLSAKCRVAVQAPRAVLRFRNSCVPLNARRPTQKHKNKKPLSDTLTRPSSIDAETTMEIYSIDVDNFAQVAVVDGQCVANIDRVTDPGELAQGQKPPFRFRPMWRVRVARGVDLALMAVAVVIVGQQAAGDGLVDQ</sequence>
<dbReference type="Proteomes" id="UP000184356">
    <property type="component" value="Unassembled WGS sequence"/>
</dbReference>
<proteinExistence type="inferred from homology"/>
<accession>A0A1L9TFB8</accession>
<evidence type="ECO:0000256" key="2">
    <source>
        <dbReference type="SAM" id="MobiDB-lite"/>
    </source>
</evidence>
<name>A0A1L9TFB8_9EURO</name>
<dbReference type="OrthoDB" id="97518at2759"/>
<feature type="region of interest" description="Disordered" evidence="2">
    <location>
        <begin position="136"/>
        <end position="155"/>
    </location>
</feature>
<evidence type="ECO:0000313" key="4">
    <source>
        <dbReference type="Proteomes" id="UP000184356"/>
    </source>
</evidence>
<dbReference type="SUPFAM" id="SSF54518">
    <property type="entry name" value="Tubby C-terminal domain-like"/>
    <property type="match status" value="1"/>
</dbReference>
<keyword evidence="4" id="KW-1185">Reference proteome</keyword>
<comment type="similarity">
    <text evidence="1">Belongs to the LOR family.</text>
</comment>
<dbReference type="InterPro" id="IPR025659">
    <property type="entry name" value="Tubby-like_C"/>
</dbReference>
<gene>
    <name evidence="3" type="ORF">ASPSYDRAFT_46128</name>
</gene>
<dbReference type="InterPro" id="IPR038595">
    <property type="entry name" value="LOR_sf"/>
</dbReference>
<organism evidence="3 4">
    <name type="scientific">Aspergillus sydowii CBS 593.65</name>
    <dbReference type="NCBI Taxonomy" id="1036612"/>
    <lineage>
        <taxon>Eukaryota</taxon>
        <taxon>Fungi</taxon>
        <taxon>Dikarya</taxon>
        <taxon>Ascomycota</taxon>
        <taxon>Pezizomycotina</taxon>
        <taxon>Eurotiomycetes</taxon>
        <taxon>Eurotiomycetidae</taxon>
        <taxon>Eurotiales</taxon>
        <taxon>Aspergillaceae</taxon>
        <taxon>Aspergillus</taxon>
        <taxon>Aspergillus subgen. Nidulantes</taxon>
    </lineage>
</organism>
<dbReference type="EMBL" id="KV878587">
    <property type="protein sequence ID" value="OJJ58127.1"/>
    <property type="molecule type" value="Genomic_DNA"/>
</dbReference>
<dbReference type="GeneID" id="63763235"/>
<dbReference type="AlphaFoldDB" id="A0A1L9TFB8"/>
<evidence type="ECO:0008006" key="5">
    <source>
        <dbReference type="Google" id="ProtNLM"/>
    </source>
</evidence>
<reference evidence="4" key="1">
    <citation type="journal article" date="2017" name="Genome Biol.">
        <title>Comparative genomics reveals high biological diversity and specific adaptations in the industrially and medically important fungal genus Aspergillus.</title>
        <authorList>
            <person name="de Vries R.P."/>
            <person name="Riley R."/>
            <person name="Wiebenga A."/>
            <person name="Aguilar-Osorio G."/>
            <person name="Amillis S."/>
            <person name="Uchima C.A."/>
            <person name="Anderluh G."/>
            <person name="Asadollahi M."/>
            <person name="Askin M."/>
            <person name="Barry K."/>
            <person name="Battaglia E."/>
            <person name="Bayram O."/>
            <person name="Benocci T."/>
            <person name="Braus-Stromeyer S.A."/>
            <person name="Caldana C."/>
            <person name="Canovas D."/>
            <person name="Cerqueira G.C."/>
            <person name="Chen F."/>
            <person name="Chen W."/>
            <person name="Choi C."/>
            <person name="Clum A."/>
            <person name="Dos Santos R.A."/>
            <person name="Damasio A.R."/>
            <person name="Diallinas G."/>
            <person name="Emri T."/>
            <person name="Fekete E."/>
            <person name="Flipphi M."/>
            <person name="Freyberg S."/>
            <person name="Gallo A."/>
            <person name="Gournas C."/>
            <person name="Habgood R."/>
            <person name="Hainaut M."/>
            <person name="Harispe M.L."/>
            <person name="Henrissat B."/>
            <person name="Hilden K.S."/>
            <person name="Hope R."/>
            <person name="Hossain A."/>
            <person name="Karabika E."/>
            <person name="Karaffa L."/>
            <person name="Karanyi Z."/>
            <person name="Krasevec N."/>
            <person name="Kuo A."/>
            <person name="Kusch H."/>
            <person name="LaButti K."/>
            <person name="Lagendijk E.L."/>
            <person name="Lapidus A."/>
            <person name="Levasseur A."/>
            <person name="Lindquist E."/>
            <person name="Lipzen A."/>
            <person name="Logrieco A.F."/>
            <person name="MacCabe A."/>
            <person name="Maekelae M.R."/>
            <person name="Malavazi I."/>
            <person name="Melin P."/>
            <person name="Meyer V."/>
            <person name="Mielnichuk N."/>
            <person name="Miskei M."/>
            <person name="Molnar A.P."/>
            <person name="Mule G."/>
            <person name="Ngan C.Y."/>
            <person name="Orejas M."/>
            <person name="Orosz E."/>
            <person name="Ouedraogo J.P."/>
            <person name="Overkamp K.M."/>
            <person name="Park H.-S."/>
            <person name="Perrone G."/>
            <person name="Piumi F."/>
            <person name="Punt P.J."/>
            <person name="Ram A.F."/>
            <person name="Ramon A."/>
            <person name="Rauscher S."/>
            <person name="Record E."/>
            <person name="Riano-Pachon D.M."/>
            <person name="Robert V."/>
            <person name="Roehrig J."/>
            <person name="Ruller R."/>
            <person name="Salamov A."/>
            <person name="Salih N.S."/>
            <person name="Samson R.A."/>
            <person name="Sandor E."/>
            <person name="Sanguinetti M."/>
            <person name="Schuetze T."/>
            <person name="Sepcic K."/>
            <person name="Shelest E."/>
            <person name="Sherlock G."/>
            <person name="Sophianopoulou V."/>
            <person name="Squina F.M."/>
            <person name="Sun H."/>
            <person name="Susca A."/>
            <person name="Todd R.B."/>
            <person name="Tsang A."/>
            <person name="Unkles S.E."/>
            <person name="van de Wiele N."/>
            <person name="van Rossen-Uffink D."/>
            <person name="Oliveira J.V."/>
            <person name="Vesth T.C."/>
            <person name="Visser J."/>
            <person name="Yu J.-H."/>
            <person name="Zhou M."/>
            <person name="Andersen M.R."/>
            <person name="Archer D.B."/>
            <person name="Baker S.E."/>
            <person name="Benoit I."/>
            <person name="Brakhage A.A."/>
            <person name="Braus G.H."/>
            <person name="Fischer R."/>
            <person name="Frisvad J.C."/>
            <person name="Goldman G.H."/>
            <person name="Houbraken J."/>
            <person name="Oakley B."/>
            <person name="Pocsi I."/>
            <person name="Scazzocchio C."/>
            <person name="Seiboth B."/>
            <person name="vanKuyk P.A."/>
            <person name="Wortman J."/>
            <person name="Dyer P.S."/>
            <person name="Grigoriev I.V."/>
        </authorList>
    </citation>
    <scope>NUCLEOTIDE SEQUENCE [LARGE SCALE GENOMIC DNA]</scope>
    <source>
        <strain evidence="4">CBS 593.65</strain>
    </source>
</reference>
<dbReference type="Gene3D" id="2.40.160.200">
    <property type="entry name" value="LURP1-related"/>
    <property type="match status" value="1"/>
</dbReference>
<dbReference type="Pfam" id="PF04525">
    <property type="entry name" value="LOR"/>
    <property type="match status" value="1"/>
</dbReference>
<protein>
    <recommendedName>
        <fullName evidence="5">Tubby C-terminal domain-containing protein</fullName>
    </recommendedName>
</protein>
<evidence type="ECO:0000313" key="3">
    <source>
        <dbReference type="EMBL" id="OJJ58127.1"/>
    </source>
</evidence>
<dbReference type="InterPro" id="IPR007612">
    <property type="entry name" value="LOR"/>
</dbReference>
<evidence type="ECO:0000256" key="1">
    <source>
        <dbReference type="ARBA" id="ARBA00005437"/>
    </source>
</evidence>